<sequence length="53" mass="6092">MTESSQLATLLKLKIKVKYENMKLSLIIVWIKLCYQRLRAIDPLNGSIDATKV</sequence>
<reference evidence="1 2" key="1">
    <citation type="submission" date="2007-08" db="EMBL/GenBank/DDBJ databases">
        <authorList>
            <consortium name="The Vibrio harveyi Genome Sequencing Project"/>
            <person name="Bassler B."/>
            <person name="Clifton S.W."/>
            <person name="Fulton L."/>
            <person name="Delehaunty K."/>
            <person name="Fronick C."/>
            <person name="Harrison M."/>
            <person name="Markivic C."/>
            <person name="Fulton R."/>
            <person name="Tin-Wollam A.-M."/>
            <person name="Shah N."/>
            <person name="Pepin K."/>
            <person name="Nash W."/>
            <person name="Thiruvilangam P."/>
            <person name="Bhonagiri V."/>
            <person name="Waters C."/>
            <person name="Tu K.C."/>
            <person name="Irgon J."/>
            <person name="Wilson R.K."/>
        </authorList>
    </citation>
    <scope>NUCLEOTIDE SEQUENCE [LARGE SCALE GENOMIC DNA]</scope>
    <source>
        <strain evidence="2">ATCC BAA-1116 / BB120</strain>
    </source>
</reference>
<accession>A7N428</accession>
<evidence type="ECO:0000313" key="2">
    <source>
        <dbReference type="Proteomes" id="UP000008152"/>
    </source>
</evidence>
<dbReference type="KEGG" id="vha:VIBHAR_05641"/>
<protein>
    <submittedName>
        <fullName evidence="1">Uncharacterized protein</fullName>
    </submittedName>
</protein>
<gene>
    <name evidence="1" type="ordered locus">VIBHAR_05641</name>
</gene>
<name>A7N428_VIBC1</name>
<proteinExistence type="predicted"/>
<dbReference type="EMBL" id="CP000790">
    <property type="protein sequence ID" value="ABU73544.1"/>
    <property type="molecule type" value="Genomic_DNA"/>
</dbReference>
<evidence type="ECO:0000313" key="1">
    <source>
        <dbReference type="EMBL" id="ABU73544.1"/>
    </source>
</evidence>
<organism evidence="1 2">
    <name type="scientific">Vibrio campbellii (strain ATCC BAA-1116)</name>
    <dbReference type="NCBI Taxonomy" id="2902295"/>
    <lineage>
        <taxon>Bacteria</taxon>
        <taxon>Pseudomonadati</taxon>
        <taxon>Pseudomonadota</taxon>
        <taxon>Gammaproteobacteria</taxon>
        <taxon>Vibrionales</taxon>
        <taxon>Vibrionaceae</taxon>
        <taxon>Vibrio</taxon>
    </lineage>
</organism>
<dbReference type="PATRIC" id="fig|338187.36.peg.4521"/>
<dbReference type="AlphaFoldDB" id="A7N428"/>
<dbReference type="Proteomes" id="UP000008152">
    <property type="component" value="Chromosome II"/>
</dbReference>